<evidence type="ECO:0000256" key="1">
    <source>
        <dbReference type="ARBA" id="ARBA00004141"/>
    </source>
</evidence>
<evidence type="ECO:0000256" key="2">
    <source>
        <dbReference type="ARBA" id="ARBA00006948"/>
    </source>
</evidence>
<feature type="transmembrane region" description="Helical" evidence="6">
    <location>
        <begin position="47"/>
        <end position="70"/>
    </location>
</feature>
<feature type="transmembrane region" description="Helical" evidence="6">
    <location>
        <begin position="90"/>
        <end position="108"/>
    </location>
</feature>
<keyword evidence="8" id="KW-1185">Reference proteome</keyword>
<keyword evidence="5 6" id="KW-0472">Membrane</keyword>
<sequence length="299" mass="33657">MGTFVGHIVPGLTLALLGLWHTFNTIKAYNLKGKTKFHSRFWYPFNIPFYSFKYLELILIFSFSIFAIVMQVLDFPLLKISLKLDNLEHATMFVHLVIYAGFTLAVELMHSPECLMGLTGILATTVFSQELLLLHFHSADHTGLEGHCHWLLQLIVVVSLTSCIAMTSFSSSFVPAIVLSISVMFQGFWFINMGLMLWVPQFVPKECTTRLLEGGLKVMVSAVTCETEEAGMRAKALATLEFSWLLAGIVILTSFMSLMLSGKCVERNRPSEYEQLHSSRSLDLGRIAMTTHEFLQVQS</sequence>
<keyword evidence="3 6" id="KW-0812">Transmembrane</keyword>
<dbReference type="AlphaFoldDB" id="A0A7J7MAE6"/>
<proteinExistence type="inferred from homology"/>
<feature type="transmembrane region" description="Helical" evidence="6">
    <location>
        <begin position="115"/>
        <end position="138"/>
    </location>
</feature>
<accession>A0A7J7MAE6</accession>
<evidence type="ECO:0000313" key="8">
    <source>
        <dbReference type="Proteomes" id="UP000541444"/>
    </source>
</evidence>
<organism evidence="7 8">
    <name type="scientific">Kingdonia uniflora</name>
    <dbReference type="NCBI Taxonomy" id="39325"/>
    <lineage>
        <taxon>Eukaryota</taxon>
        <taxon>Viridiplantae</taxon>
        <taxon>Streptophyta</taxon>
        <taxon>Embryophyta</taxon>
        <taxon>Tracheophyta</taxon>
        <taxon>Spermatophyta</taxon>
        <taxon>Magnoliopsida</taxon>
        <taxon>Ranunculales</taxon>
        <taxon>Circaeasteraceae</taxon>
        <taxon>Kingdonia</taxon>
    </lineage>
</organism>
<dbReference type="OrthoDB" id="551896at2759"/>
<evidence type="ECO:0000256" key="3">
    <source>
        <dbReference type="ARBA" id="ARBA00022692"/>
    </source>
</evidence>
<reference evidence="7 8" key="1">
    <citation type="journal article" date="2020" name="IScience">
        <title>Genome Sequencing of the Endangered Kingdonia uniflora (Circaeasteraceae, Ranunculales) Reveals Potential Mechanisms of Evolutionary Specialization.</title>
        <authorList>
            <person name="Sun Y."/>
            <person name="Deng T."/>
            <person name="Zhang A."/>
            <person name="Moore M.J."/>
            <person name="Landis J.B."/>
            <person name="Lin N."/>
            <person name="Zhang H."/>
            <person name="Zhang X."/>
            <person name="Huang J."/>
            <person name="Zhang X."/>
            <person name="Sun H."/>
            <person name="Wang H."/>
        </authorList>
    </citation>
    <scope>NUCLEOTIDE SEQUENCE [LARGE SCALE GENOMIC DNA]</scope>
    <source>
        <strain evidence="7">TB1705</strain>
        <tissue evidence="7">Leaf</tissue>
    </source>
</reference>
<protein>
    <submittedName>
        <fullName evidence="7">Uncharacterized protein</fullName>
    </submittedName>
</protein>
<dbReference type="Pfam" id="PF04819">
    <property type="entry name" value="DUF716"/>
    <property type="match status" value="1"/>
</dbReference>
<dbReference type="EMBL" id="JACGCM010001659">
    <property type="protein sequence ID" value="KAF6151847.1"/>
    <property type="molecule type" value="Genomic_DNA"/>
</dbReference>
<feature type="transmembrane region" description="Helical" evidence="6">
    <location>
        <begin position="176"/>
        <end position="199"/>
    </location>
</feature>
<comment type="caution">
    <text evidence="7">The sequence shown here is derived from an EMBL/GenBank/DDBJ whole genome shotgun (WGS) entry which is preliminary data.</text>
</comment>
<name>A0A7J7MAE6_9MAGN</name>
<gene>
    <name evidence="7" type="ORF">GIB67_010421</name>
</gene>
<dbReference type="PANTHER" id="PTHR46285">
    <property type="entry name" value="PROTEINASE INHIBITOR I4, SERPIN (DUF716)-RELATED"/>
    <property type="match status" value="1"/>
</dbReference>
<evidence type="ECO:0000256" key="4">
    <source>
        <dbReference type="ARBA" id="ARBA00022989"/>
    </source>
</evidence>
<comment type="similarity">
    <text evidence="2">Belongs to the TMEM45 family.</text>
</comment>
<dbReference type="Proteomes" id="UP000541444">
    <property type="component" value="Unassembled WGS sequence"/>
</dbReference>
<feature type="transmembrane region" description="Helical" evidence="6">
    <location>
        <begin position="242"/>
        <end position="260"/>
    </location>
</feature>
<comment type="subcellular location">
    <subcellularLocation>
        <location evidence="1">Membrane</location>
        <topology evidence="1">Multi-pass membrane protein</topology>
    </subcellularLocation>
</comment>
<evidence type="ECO:0000313" key="7">
    <source>
        <dbReference type="EMBL" id="KAF6151847.1"/>
    </source>
</evidence>
<feature type="transmembrane region" description="Helical" evidence="6">
    <location>
        <begin position="150"/>
        <end position="169"/>
    </location>
</feature>
<dbReference type="PANTHER" id="PTHR46285:SF13">
    <property type="entry name" value="OS02G0167775 PROTEIN"/>
    <property type="match status" value="1"/>
</dbReference>
<keyword evidence="4 6" id="KW-1133">Transmembrane helix</keyword>
<feature type="transmembrane region" description="Helical" evidence="6">
    <location>
        <begin position="6"/>
        <end position="26"/>
    </location>
</feature>
<dbReference type="InterPro" id="IPR006904">
    <property type="entry name" value="DUF716"/>
</dbReference>
<evidence type="ECO:0000256" key="5">
    <source>
        <dbReference type="ARBA" id="ARBA00023136"/>
    </source>
</evidence>
<evidence type="ECO:0000256" key="6">
    <source>
        <dbReference type="SAM" id="Phobius"/>
    </source>
</evidence>
<dbReference type="GO" id="GO:0016020">
    <property type="term" value="C:membrane"/>
    <property type="evidence" value="ECO:0007669"/>
    <property type="project" value="UniProtKB-SubCell"/>
</dbReference>